<name>A0A1W1H804_9BACT</name>
<dbReference type="PANTHER" id="PTHR39431">
    <property type="entry name" value="FRPA/C-RELATED PROTEIN"/>
    <property type="match status" value="1"/>
</dbReference>
<keyword evidence="3" id="KW-1185">Reference proteome</keyword>
<dbReference type="PANTHER" id="PTHR39431:SF1">
    <property type="entry name" value="FRPA_C-RELATED PROTEIN"/>
    <property type="match status" value="1"/>
</dbReference>
<evidence type="ECO:0008006" key="4">
    <source>
        <dbReference type="Google" id="ProtNLM"/>
    </source>
</evidence>
<dbReference type="OrthoDB" id="9773411at2"/>
<sequence length="397" mass="43656">MKITASQLSFNSERSYEEQRVSKRSVETLEDRISLDGKQLKKSGKERMESSFVNIASRKRPRLFSRLTEIPAPNPEEQINGDPRLAAMKRMIESMTGKKIKLDNIAGFNKDNVSGSELASANDLSSMRSPGIFNRFPPNSSIFSVNTPFSSSSFNSNEVSLKLSGQSLDMPDIPVQKVRITEVNSLYEAETTKFQAQGTVRNASGEEINFSLNLDMAREYYSEERIQMTGDAVLVDPLVVNFGGSAADLTDVRFKFDLNSDGDDEEMIPWLKSGSGFLVFDRNKDGVVNNGSELFGPQSQNGFEELAQLDEDGNGWIDEGDSAFESLSVWSGASPETATLQGIRDKGIGAISVSSAETLFAVKEEENNSTLGQIRRTGIYLEENGKAGTIQQLDLSV</sequence>
<feature type="compositionally biased region" description="Basic and acidic residues" evidence="1">
    <location>
        <begin position="14"/>
        <end position="23"/>
    </location>
</feature>
<feature type="compositionally biased region" description="Polar residues" evidence="1">
    <location>
        <begin position="1"/>
        <end position="13"/>
    </location>
</feature>
<accession>A0A1W1H804</accession>
<dbReference type="RefSeq" id="WP_080804994.1">
    <property type="nucleotide sequence ID" value="NZ_LT828549.1"/>
</dbReference>
<evidence type="ECO:0000256" key="1">
    <source>
        <dbReference type="SAM" id="MobiDB-lite"/>
    </source>
</evidence>
<gene>
    <name evidence="2" type="ORF">MTBBW1_1410027</name>
</gene>
<organism evidence="2 3">
    <name type="scientific">Desulfamplus magnetovallimortis</name>
    <dbReference type="NCBI Taxonomy" id="1246637"/>
    <lineage>
        <taxon>Bacteria</taxon>
        <taxon>Pseudomonadati</taxon>
        <taxon>Thermodesulfobacteriota</taxon>
        <taxon>Desulfobacteria</taxon>
        <taxon>Desulfobacterales</taxon>
        <taxon>Desulfobacteraceae</taxon>
        <taxon>Desulfamplus</taxon>
    </lineage>
</organism>
<evidence type="ECO:0000313" key="2">
    <source>
        <dbReference type="EMBL" id="SLM28610.1"/>
    </source>
</evidence>
<protein>
    <recommendedName>
        <fullName evidence="4">VCBS repeat-containing protein</fullName>
    </recommendedName>
</protein>
<dbReference type="AlphaFoldDB" id="A0A1W1H804"/>
<dbReference type="EMBL" id="FWEV01000048">
    <property type="protein sequence ID" value="SLM28610.1"/>
    <property type="molecule type" value="Genomic_DNA"/>
</dbReference>
<reference evidence="2 3" key="1">
    <citation type="submission" date="2017-03" db="EMBL/GenBank/DDBJ databases">
        <authorList>
            <person name="Afonso C.L."/>
            <person name="Miller P.J."/>
            <person name="Scott M.A."/>
            <person name="Spackman E."/>
            <person name="Goraichik I."/>
            <person name="Dimitrov K.M."/>
            <person name="Suarez D.L."/>
            <person name="Swayne D.E."/>
        </authorList>
    </citation>
    <scope>NUCLEOTIDE SEQUENCE [LARGE SCALE GENOMIC DNA]</scope>
    <source>
        <strain evidence="2">PRJEB14757</strain>
    </source>
</reference>
<feature type="region of interest" description="Disordered" evidence="1">
    <location>
        <begin position="1"/>
        <end position="23"/>
    </location>
</feature>
<dbReference type="Proteomes" id="UP000191931">
    <property type="component" value="Unassembled WGS sequence"/>
</dbReference>
<dbReference type="STRING" id="1246637.MTBBW1_1410027"/>
<evidence type="ECO:0000313" key="3">
    <source>
        <dbReference type="Proteomes" id="UP000191931"/>
    </source>
</evidence>
<proteinExistence type="predicted"/>